<accession>C8PMA3</accession>
<evidence type="ECO:0000256" key="2">
    <source>
        <dbReference type="ARBA" id="ARBA00022741"/>
    </source>
</evidence>
<dbReference type="Gene3D" id="3.30.1330.10">
    <property type="entry name" value="PurM-like, N-terminal domain"/>
    <property type="match status" value="1"/>
</dbReference>
<dbReference type="InterPro" id="IPR036676">
    <property type="entry name" value="PurM-like_C_sf"/>
</dbReference>
<dbReference type="InterPro" id="IPR010918">
    <property type="entry name" value="PurM-like_C_dom"/>
</dbReference>
<keyword evidence="2" id="KW-0547">Nucleotide-binding</keyword>
<dbReference type="Gene3D" id="3.90.650.10">
    <property type="entry name" value="PurM-like C-terminal domain"/>
    <property type="match status" value="1"/>
</dbReference>
<dbReference type="NCBIfam" id="TIGR00476">
    <property type="entry name" value="selD"/>
    <property type="match status" value="1"/>
</dbReference>
<comment type="caution">
    <text evidence="8">The sequence shown here is derived from an EMBL/GenBank/DDBJ whole genome shotgun (WGS) entry which is preliminary data.</text>
</comment>
<organism evidence="8 9">
    <name type="scientific">Treponema vincentii ATCC 35580</name>
    <dbReference type="NCBI Taxonomy" id="596324"/>
    <lineage>
        <taxon>Bacteria</taxon>
        <taxon>Pseudomonadati</taxon>
        <taxon>Spirochaetota</taxon>
        <taxon>Spirochaetia</taxon>
        <taxon>Spirochaetales</taxon>
        <taxon>Treponemataceae</taxon>
        <taxon>Treponema</taxon>
    </lineage>
</organism>
<evidence type="ECO:0000256" key="5">
    <source>
        <dbReference type="ARBA" id="ARBA00023266"/>
    </source>
</evidence>
<dbReference type="GO" id="GO:0005737">
    <property type="term" value="C:cytoplasm"/>
    <property type="evidence" value="ECO:0007669"/>
    <property type="project" value="TreeGrafter"/>
</dbReference>
<keyword evidence="4" id="KW-0067">ATP-binding</keyword>
<evidence type="ECO:0000313" key="8">
    <source>
        <dbReference type="EMBL" id="EEV21320.1"/>
    </source>
</evidence>
<dbReference type="Pfam" id="PF02769">
    <property type="entry name" value="AIRS_C"/>
    <property type="match status" value="1"/>
</dbReference>
<keyword evidence="5" id="KW-0711">Selenium</keyword>
<evidence type="ECO:0000259" key="7">
    <source>
        <dbReference type="Pfam" id="PF02769"/>
    </source>
</evidence>
<dbReference type="GO" id="GO:0004756">
    <property type="term" value="F:selenide, water dikinase activity"/>
    <property type="evidence" value="ECO:0007669"/>
    <property type="project" value="UniProtKB-EC"/>
</dbReference>
<feature type="domain" description="PurM-like C-terminal" evidence="7">
    <location>
        <begin position="126"/>
        <end position="308"/>
    </location>
</feature>
<dbReference type="PIRSF" id="PIRSF036407">
    <property type="entry name" value="Selenphspht_syn"/>
    <property type="match status" value="1"/>
</dbReference>
<dbReference type="GO" id="GO:0005524">
    <property type="term" value="F:ATP binding"/>
    <property type="evidence" value="ECO:0007669"/>
    <property type="project" value="UniProtKB-KW"/>
</dbReference>
<dbReference type="Proteomes" id="UP000004509">
    <property type="component" value="Unassembled WGS sequence"/>
</dbReference>
<sequence>MVGFDTSDDAAVYKINDETALIFTADFFPAITDDPYMFGQIAAANALSDIYAMGGTPKLALNLFCISEKMPEPVIKEILRGGADKAFEAGAIICGGHTIYDSIPKYGLAVTGFVHPDKILRNSACKEGDVLILTKPIGSGILTTAAKADMIGAEDLKNVYQVMAFLNAAACGIMTKYEVHACTDITGFGLLGHLYEMGKGSGVSIELAYQSLPIFDAAVEYAEMGFIPAGAYSNRNFVGDNAALDEVPRAYQDILFDPQTSGGLVISVAQKDAQSLYTELCAALEPTVCGKPAIIGTVAARNDKIVRVKA</sequence>
<dbReference type="InterPro" id="IPR016188">
    <property type="entry name" value="PurM-like_N"/>
</dbReference>
<dbReference type="PANTHER" id="PTHR10256">
    <property type="entry name" value="SELENIDE, WATER DIKINASE"/>
    <property type="match status" value="1"/>
</dbReference>
<evidence type="ECO:0000259" key="6">
    <source>
        <dbReference type="Pfam" id="PF00586"/>
    </source>
</evidence>
<gene>
    <name evidence="8" type="primary">selD</name>
    <name evidence="8" type="ORF">TREVI0001_0517</name>
</gene>
<dbReference type="FunFam" id="3.90.650.10:FF:000004">
    <property type="entry name" value="Selenide, water dikinase"/>
    <property type="match status" value="1"/>
</dbReference>
<reference evidence="8 9" key="1">
    <citation type="submission" date="2009-07" db="EMBL/GenBank/DDBJ databases">
        <authorList>
            <person name="Madupu R."/>
            <person name="Sebastian Y."/>
            <person name="Durkin A.S."/>
            <person name="Torralba M."/>
            <person name="Methe B."/>
            <person name="Sutton G.G."/>
            <person name="Strausberg R.L."/>
            <person name="Nelson K.E."/>
        </authorList>
    </citation>
    <scope>NUCLEOTIDE SEQUENCE [LARGE SCALE GENOMIC DNA]</scope>
    <source>
        <strain evidence="8 9">ATCC 35580</strain>
    </source>
</reference>
<keyword evidence="1 8" id="KW-0808">Transferase</keyword>
<name>C8PMA3_9SPIR</name>
<protein>
    <submittedName>
        <fullName evidence="8">Selenide, water dikinase</fullName>
        <ecNumber evidence="8">2.7.9.3</ecNumber>
    </submittedName>
</protein>
<evidence type="ECO:0000313" key="9">
    <source>
        <dbReference type="Proteomes" id="UP000004509"/>
    </source>
</evidence>
<dbReference type="InterPro" id="IPR036921">
    <property type="entry name" value="PurM-like_N_sf"/>
</dbReference>
<dbReference type="GO" id="GO:0016260">
    <property type="term" value="P:selenocysteine biosynthetic process"/>
    <property type="evidence" value="ECO:0007669"/>
    <property type="project" value="TreeGrafter"/>
</dbReference>
<dbReference type="eggNOG" id="COG0709">
    <property type="taxonomic scope" value="Bacteria"/>
</dbReference>
<dbReference type="SUPFAM" id="SSF55326">
    <property type="entry name" value="PurM N-terminal domain-like"/>
    <property type="match status" value="1"/>
</dbReference>
<dbReference type="EC" id="2.7.9.3" evidence="8"/>
<dbReference type="STRING" id="596324.TREVI0001_0517"/>
<dbReference type="InterPro" id="IPR004536">
    <property type="entry name" value="SPS/SelD"/>
</dbReference>
<dbReference type="EMBL" id="ACYH01000011">
    <property type="protein sequence ID" value="EEV21320.1"/>
    <property type="molecule type" value="Genomic_DNA"/>
</dbReference>
<dbReference type="SUPFAM" id="SSF56042">
    <property type="entry name" value="PurM C-terminal domain-like"/>
    <property type="match status" value="1"/>
</dbReference>
<evidence type="ECO:0000256" key="1">
    <source>
        <dbReference type="ARBA" id="ARBA00022679"/>
    </source>
</evidence>
<evidence type="ECO:0000256" key="4">
    <source>
        <dbReference type="ARBA" id="ARBA00022840"/>
    </source>
</evidence>
<dbReference type="PANTHER" id="PTHR10256:SF0">
    <property type="entry name" value="INACTIVE SELENIDE, WATER DIKINASE-LIKE PROTEIN-RELATED"/>
    <property type="match status" value="1"/>
</dbReference>
<dbReference type="AlphaFoldDB" id="C8PMA3"/>
<proteinExistence type="predicted"/>
<dbReference type="CDD" id="cd02195">
    <property type="entry name" value="SelD"/>
    <property type="match status" value="1"/>
</dbReference>
<dbReference type="Pfam" id="PF00586">
    <property type="entry name" value="AIRS"/>
    <property type="match status" value="1"/>
</dbReference>
<evidence type="ECO:0000256" key="3">
    <source>
        <dbReference type="ARBA" id="ARBA00022777"/>
    </source>
</evidence>
<keyword evidence="3 8" id="KW-0418">Kinase</keyword>
<dbReference type="NCBIfam" id="NF002098">
    <property type="entry name" value="PRK00943.1"/>
    <property type="match status" value="1"/>
</dbReference>
<feature type="domain" description="PurM-like N-terminal" evidence="6">
    <location>
        <begin position="8"/>
        <end position="114"/>
    </location>
</feature>